<reference evidence="1 2" key="1">
    <citation type="submission" date="2021-08" db="EMBL/GenBank/DDBJ databases">
        <authorList>
            <person name="Tuo L."/>
        </authorList>
    </citation>
    <scope>NUCLEOTIDE SEQUENCE [LARGE SCALE GENOMIC DNA]</scope>
    <source>
        <strain evidence="1 2">JCM 31229</strain>
    </source>
</reference>
<evidence type="ECO:0000313" key="2">
    <source>
        <dbReference type="Proteomes" id="UP000706039"/>
    </source>
</evidence>
<name>A0ABS7PXR0_9SPHN</name>
<organism evidence="1 2">
    <name type="scientific">Sphingomonas colocasiae</name>
    <dbReference type="NCBI Taxonomy" id="1848973"/>
    <lineage>
        <taxon>Bacteria</taxon>
        <taxon>Pseudomonadati</taxon>
        <taxon>Pseudomonadota</taxon>
        <taxon>Alphaproteobacteria</taxon>
        <taxon>Sphingomonadales</taxon>
        <taxon>Sphingomonadaceae</taxon>
        <taxon>Sphingomonas</taxon>
    </lineage>
</organism>
<proteinExistence type="predicted"/>
<dbReference type="EMBL" id="JAINVV010000014">
    <property type="protein sequence ID" value="MBY8826086.1"/>
    <property type="molecule type" value="Genomic_DNA"/>
</dbReference>
<protein>
    <submittedName>
        <fullName evidence="1">Uncharacterized protein</fullName>
    </submittedName>
</protein>
<sequence>MSRWLDMKSMPIGDQRHIVVEVRGAPQPQALAYWTGRIWALAPISDNPVDIGFNPVEYRMPIEQAAASSDPASTDLRQGVSKATHEALDILDVLHSPEWDKVRQNTNYWLAALGRPELSALGHHAQSVEVLVRLVVDESQPRAERRDLALGLAARMLAMIDLWDAEEATTPAEIPE</sequence>
<comment type="caution">
    <text evidence="1">The sequence shown here is derived from an EMBL/GenBank/DDBJ whole genome shotgun (WGS) entry which is preliminary data.</text>
</comment>
<accession>A0ABS7PXR0</accession>
<evidence type="ECO:0000313" key="1">
    <source>
        <dbReference type="EMBL" id="MBY8826086.1"/>
    </source>
</evidence>
<keyword evidence="2" id="KW-1185">Reference proteome</keyword>
<dbReference type="Proteomes" id="UP000706039">
    <property type="component" value="Unassembled WGS sequence"/>
</dbReference>
<gene>
    <name evidence="1" type="ORF">K7G82_27545</name>
</gene>
<dbReference type="RefSeq" id="WP_222993385.1">
    <property type="nucleotide sequence ID" value="NZ_JAINVV010000014.1"/>
</dbReference>